<dbReference type="Proteomes" id="UP000176631">
    <property type="component" value="Unassembled WGS sequence"/>
</dbReference>
<dbReference type="Gene3D" id="2.60.40.1120">
    <property type="entry name" value="Carboxypeptidase-like, regulatory domain"/>
    <property type="match status" value="1"/>
</dbReference>
<name>A0A1G1W672_9BACT</name>
<keyword evidence="1" id="KW-0812">Transmembrane</keyword>
<gene>
    <name evidence="2" type="ORF">A2172_02180</name>
</gene>
<dbReference type="STRING" id="1802593.A2172_02180"/>
<dbReference type="Pfam" id="PF13620">
    <property type="entry name" value="CarboxypepD_reg"/>
    <property type="match status" value="1"/>
</dbReference>
<dbReference type="EMBL" id="MHCP01000028">
    <property type="protein sequence ID" value="OGY23165.1"/>
    <property type="molecule type" value="Genomic_DNA"/>
</dbReference>
<dbReference type="SUPFAM" id="SSF49464">
    <property type="entry name" value="Carboxypeptidase regulatory domain-like"/>
    <property type="match status" value="1"/>
</dbReference>
<evidence type="ECO:0008006" key="4">
    <source>
        <dbReference type="Google" id="ProtNLM"/>
    </source>
</evidence>
<feature type="transmembrane region" description="Helical" evidence="1">
    <location>
        <begin position="21"/>
        <end position="42"/>
    </location>
</feature>
<keyword evidence="1" id="KW-0472">Membrane</keyword>
<sequence>MGECLPISKNPQKGFTLIETLIATAVIAIAGAAILSTIVSILKVTLVSQDIVRAQNLANEKMEVLKNMPYDELSTQCGTVLPHGGLLDVAQVNSGGYSYLVLTYINFVDDPFDGNASGTIPGKPQDFYAFDYKKVTIEVRQPVSFTAGCSAITQVRGNSNAKVLTSISTNISANAAETSDDTGILFLQVIDSNGDPVPNANVTLTNVNLGPTWEIVTITDVNGDLQIPLLPEDTNNSYHLEVSLPEYSSDQTYPDNIPGYNPTNGDFNILAQQVADKTLKIDLLANLQITVVNESGAPVPDLEVAVAGSEEKAIYKDPDEINPYIPKYSDTFSSGSGGVISIADLEWDNYSFSVPDGYYIISTNPYQNVSVPAGSSTAATLKVTTDSSWPQISQVAPNSGLNNLVVSVEVLGANLPVGSILKLVKSGQSDIIATDVVSSDSDTKLSCNFDLTGVATGTWDLVVTKPDGKSTTQTAGFTITGP</sequence>
<dbReference type="AlphaFoldDB" id="A0A1G1W672"/>
<organism evidence="2 3">
    <name type="scientific">Candidatus Woykebacteria bacterium RBG_13_40_15</name>
    <dbReference type="NCBI Taxonomy" id="1802593"/>
    <lineage>
        <taxon>Bacteria</taxon>
        <taxon>Candidatus Woykeibacteriota</taxon>
    </lineage>
</organism>
<dbReference type="PROSITE" id="PS00409">
    <property type="entry name" value="PROKAR_NTER_METHYL"/>
    <property type="match status" value="1"/>
</dbReference>
<proteinExistence type="predicted"/>
<keyword evidence="1" id="KW-1133">Transmembrane helix</keyword>
<comment type="caution">
    <text evidence="2">The sequence shown here is derived from an EMBL/GenBank/DDBJ whole genome shotgun (WGS) entry which is preliminary data.</text>
</comment>
<dbReference type="InterPro" id="IPR013783">
    <property type="entry name" value="Ig-like_fold"/>
</dbReference>
<dbReference type="InterPro" id="IPR012902">
    <property type="entry name" value="N_methyl_site"/>
</dbReference>
<dbReference type="Gene3D" id="2.60.40.10">
    <property type="entry name" value="Immunoglobulins"/>
    <property type="match status" value="1"/>
</dbReference>
<dbReference type="InterPro" id="IPR008969">
    <property type="entry name" value="CarboxyPept-like_regulatory"/>
</dbReference>
<accession>A0A1G1W672</accession>
<evidence type="ECO:0000313" key="2">
    <source>
        <dbReference type="EMBL" id="OGY23165.1"/>
    </source>
</evidence>
<evidence type="ECO:0000313" key="3">
    <source>
        <dbReference type="Proteomes" id="UP000176631"/>
    </source>
</evidence>
<protein>
    <recommendedName>
        <fullName evidence="4">Prepilin-type N-terminal cleavage/methylation domain-containing protein</fullName>
    </recommendedName>
</protein>
<dbReference type="NCBIfam" id="TIGR02532">
    <property type="entry name" value="IV_pilin_GFxxxE"/>
    <property type="match status" value="1"/>
</dbReference>
<dbReference type="Pfam" id="PF07963">
    <property type="entry name" value="N_methyl"/>
    <property type="match status" value="1"/>
</dbReference>
<evidence type="ECO:0000256" key="1">
    <source>
        <dbReference type="SAM" id="Phobius"/>
    </source>
</evidence>
<reference evidence="2 3" key="1">
    <citation type="journal article" date="2016" name="Nat. Commun.">
        <title>Thousands of microbial genomes shed light on interconnected biogeochemical processes in an aquifer system.</title>
        <authorList>
            <person name="Anantharaman K."/>
            <person name="Brown C.T."/>
            <person name="Hug L.A."/>
            <person name="Sharon I."/>
            <person name="Castelle C.J."/>
            <person name="Probst A.J."/>
            <person name="Thomas B.C."/>
            <person name="Singh A."/>
            <person name="Wilkins M.J."/>
            <person name="Karaoz U."/>
            <person name="Brodie E.L."/>
            <person name="Williams K.H."/>
            <person name="Hubbard S.S."/>
            <person name="Banfield J.F."/>
        </authorList>
    </citation>
    <scope>NUCLEOTIDE SEQUENCE [LARGE SCALE GENOMIC DNA]</scope>
</reference>